<dbReference type="InterPro" id="IPR006700">
    <property type="entry name" value="RsmE"/>
</dbReference>
<dbReference type="SUPFAM" id="SSF88697">
    <property type="entry name" value="PUA domain-like"/>
    <property type="match status" value="1"/>
</dbReference>
<proteinExistence type="inferred from homology"/>
<keyword evidence="6 12" id="KW-0698">rRNA processing</keyword>
<evidence type="ECO:0000259" key="14">
    <source>
        <dbReference type="Pfam" id="PF20260"/>
    </source>
</evidence>
<dbReference type="Gene3D" id="3.40.1280.10">
    <property type="match status" value="1"/>
</dbReference>
<dbReference type="KEGG" id="tmo:TMO_2822"/>
<dbReference type="AlphaFoldDB" id="I3TPH2"/>
<dbReference type="eggNOG" id="COG1385">
    <property type="taxonomic scope" value="Bacteria"/>
</dbReference>
<evidence type="ECO:0000256" key="10">
    <source>
        <dbReference type="ARBA" id="ARBA00025699"/>
    </source>
</evidence>
<dbReference type="Gene3D" id="2.40.240.20">
    <property type="entry name" value="Hypothetical PUA domain-like, domain 1"/>
    <property type="match status" value="1"/>
</dbReference>
<evidence type="ECO:0000256" key="9">
    <source>
        <dbReference type="ARBA" id="ARBA00022691"/>
    </source>
</evidence>
<evidence type="ECO:0000256" key="2">
    <source>
        <dbReference type="ARBA" id="ARBA00005528"/>
    </source>
</evidence>
<comment type="similarity">
    <text evidence="2 12">Belongs to the RNA methyltransferase RsmE family.</text>
</comment>
<dbReference type="HOGENOM" id="CLU_067442_4_0_5"/>
<dbReference type="GO" id="GO:0070475">
    <property type="term" value="P:rRNA base methylation"/>
    <property type="evidence" value="ECO:0007669"/>
    <property type="project" value="TreeGrafter"/>
</dbReference>
<dbReference type="RefSeq" id="WP_014746337.1">
    <property type="nucleotide sequence ID" value="NC_017956.1"/>
</dbReference>
<dbReference type="InterPro" id="IPR015947">
    <property type="entry name" value="PUA-like_sf"/>
</dbReference>
<dbReference type="InterPro" id="IPR046886">
    <property type="entry name" value="RsmE_MTase_dom"/>
</dbReference>
<dbReference type="CDD" id="cd18084">
    <property type="entry name" value="RsmE-like"/>
    <property type="match status" value="1"/>
</dbReference>
<evidence type="ECO:0000256" key="7">
    <source>
        <dbReference type="ARBA" id="ARBA00022603"/>
    </source>
</evidence>
<evidence type="ECO:0000259" key="13">
    <source>
        <dbReference type="Pfam" id="PF04452"/>
    </source>
</evidence>
<evidence type="ECO:0000256" key="3">
    <source>
        <dbReference type="ARBA" id="ARBA00012328"/>
    </source>
</evidence>
<comment type="catalytic activity">
    <reaction evidence="11 12">
        <text>uridine(1498) in 16S rRNA + S-adenosyl-L-methionine = N(3)-methyluridine(1498) in 16S rRNA + S-adenosyl-L-homocysteine + H(+)</text>
        <dbReference type="Rhea" id="RHEA:42920"/>
        <dbReference type="Rhea" id="RHEA-COMP:10283"/>
        <dbReference type="Rhea" id="RHEA-COMP:10284"/>
        <dbReference type="ChEBI" id="CHEBI:15378"/>
        <dbReference type="ChEBI" id="CHEBI:57856"/>
        <dbReference type="ChEBI" id="CHEBI:59789"/>
        <dbReference type="ChEBI" id="CHEBI:65315"/>
        <dbReference type="ChEBI" id="CHEBI:74502"/>
        <dbReference type="EC" id="2.1.1.193"/>
    </reaction>
</comment>
<name>I3TPH2_TISMK</name>
<dbReference type="GO" id="GO:0005737">
    <property type="term" value="C:cytoplasm"/>
    <property type="evidence" value="ECO:0007669"/>
    <property type="project" value="UniProtKB-SubCell"/>
</dbReference>
<evidence type="ECO:0000313" key="16">
    <source>
        <dbReference type="Proteomes" id="UP000005258"/>
    </source>
</evidence>
<dbReference type="EC" id="2.1.1.193" evidence="3 12"/>
<keyword evidence="8 12" id="KW-0808">Transferase</keyword>
<dbReference type="STRING" id="1110502.TMO_2822"/>
<protein>
    <recommendedName>
        <fullName evidence="4 12">Ribosomal RNA small subunit methyltransferase E</fullName>
        <ecNumber evidence="3 12">2.1.1.193</ecNumber>
    </recommendedName>
</protein>
<keyword evidence="16" id="KW-1185">Reference proteome</keyword>
<evidence type="ECO:0000256" key="8">
    <source>
        <dbReference type="ARBA" id="ARBA00022679"/>
    </source>
</evidence>
<dbReference type="Pfam" id="PF04452">
    <property type="entry name" value="Methyltrans_RNA"/>
    <property type="match status" value="1"/>
</dbReference>
<dbReference type="EMBL" id="CP003236">
    <property type="protein sequence ID" value="AFK54660.1"/>
    <property type="molecule type" value="Genomic_DNA"/>
</dbReference>
<feature type="domain" description="Ribosomal RNA small subunit methyltransferase E methyltransferase" evidence="13">
    <location>
        <begin position="84"/>
        <end position="240"/>
    </location>
</feature>
<dbReference type="InterPro" id="IPR029028">
    <property type="entry name" value="Alpha/beta_knot_MTases"/>
</dbReference>
<feature type="domain" description="Ribosomal RNA small subunit methyltransferase E PUA-like" evidence="14">
    <location>
        <begin position="27"/>
        <end position="73"/>
    </location>
</feature>
<evidence type="ECO:0000256" key="5">
    <source>
        <dbReference type="ARBA" id="ARBA00022490"/>
    </source>
</evidence>
<accession>I3TPH2</accession>
<evidence type="ECO:0000313" key="15">
    <source>
        <dbReference type="EMBL" id="AFK54660.1"/>
    </source>
</evidence>
<dbReference type="GO" id="GO:0070042">
    <property type="term" value="F:rRNA (uridine-N3-)-methyltransferase activity"/>
    <property type="evidence" value="ECO:0007669"/>
    <property type="project" value="TreeGrafter"/>
</dbReference>
<gene>
    <name evidence="15" type="primary">rsmE</name>
    <name evidence="15" type="ordered locus">TMO_2822</name>
</gene>
<sequence length="257" mass="27162">MAADAPRLYLDPDRLTGPMTPGAELLLDEDQAHYLRAVMRRETGAALALFNGRDGEWAAELVAVGKRGAAARLVAQHRLPGSERRLELVMAPVKRGPVEFAVEKATELGVTAIRFAVTRRTVVDRLRMDRLAAIAREAAEQCERLTVPAIHAPEPLDTVLDRLDDLPVVFGDETGAGRPAAAVAAMLGDGPAGLLTGPEGGFDPAELDRLRARPHLTAIGLGPRVLRAETAVIAGLAILQALAPDGGGARHRPTATG</sequence>
<dbReference type="PIRSF" id="PIRSF015601">
    <property type="entry name" value="MTase_slr0722"/>
    <property type="match status" value="1"/>
</dbReference>
<dbReference type="InterPro" id="IPR046887">
    <property type="entry name" value="RsmE_PUA-like"/>
</dbReference>
<keyword evidence="5 12" id="KW-0963">Cytoplasm</keyword>
<dbReference type="NCBIfam" id="TIGR00046">
    <property type="entry name" value="RsmE family RNA methyltransferase"/>
    <property type="match status" value="1"/>
</dbReference>
<dbReference type="Proteomes" id="UP000005258">
    <property type="component" value="Chromosome"/>
</dbReference>
<evidence type="ECO:0000256" key="11">
    <source>
        <dbReference type="ARBA" id="ARBA00047944"/>
    </source>
</evidence>
<keyword evidence="7 12" id="KW-0489">Methyltransferase</keyword>
<dbReference type="PANTHER" id="PTHR30027:SF3">
    <property type="entry name" value="16S RRNA (URACIL(1498)-N(3))-METHYLTRANSFERASE"/>
    <property type="match status" value="1"/>
</dbReference>
<dbReference type="NCBIfam" id="NF008696">
    <property type="entry name" value="PRK11713.3-5"/>
    <property type="match status" value="1"/>
</dbReference>
<dbReference type="SUPFAM" id="SSF75217">
    <property type="entry name" value="alpha/beta knot"/>
    <property type="match status" value="1"/>
</dbReference>
<comment type="subcellular location">
    <subcellularLocation>
        <location evidence="1 12">Cytoplasm</location>
    </subcellularLocation>
</comment>
<organism evidence="15 16">
    <name type="scientific">Tistrella mobilis (strain KA081020-065)</name>
    <dbReference type="NCBI Taxonomy" id="1110502"/>
    <lineage>
        <taxon>Bacteria</taxon>
        <taxon>Pseudomonadati</taxon>
        <taxon>Pseudomonadota</taxon>
        <taxon>Alphaproteobacteria</taxon>
        <taxon>Geminicoccales</taxon>
        <taxon>Geminicoccaceae</taxon>
        <taxon>Tistrella</taxon>
    </lineage>
</organism>
<dbReference type="Pfam" id="PF20260">
    <property type="entry name" value="PUA_4"/>
    <property type="match status" value="1"/>
</dbReference>
<evidence type="ECO:0000256" key="12">
    <source>
        <dbReference type="PIRNR" id="PIRNR015601"/>
    </source>
</evidence>
<evidence type="ECO:0000256" key="4">
    <source>
        <dbReference type="ARBA" id="ARBA00013673"/>
    </source>
</evidence>
<dbReference type="PATRIC" id="fig|1110502.3.peg.2895"/>
<evidence type="ECO:0000256" key="6">
    <source>
        <dbReference type="ARBA" id="ARBA00022552"/>
    </source>
</evidence>
<dbReference type="PANTHER" id="PTHR30027">
    <property type="entry name" value="RIBOSOMAL RNA SMALL SUBUNIT METHYLTRANSFERASE E"/>
    <property type="match status" value="1"/>
</dbReference>
<reference evidence="15 16" key="1">
    <citation type="journal article" date="2012" name="J. Am. Chem. Soc.">
        <title>Bacterial biosynthesis and maturation of the didemnin anti-cancer agents.</title>
        <authorList>
            <person name="Xu Y."/>
            <person name="Kersten R.D."/>
            <person name="Nam S.J."/>
            <person name="Lu L."/>
            <person name="Al-Suwailem A.M."/>
            <person name="Zheng H."/>
            <person name="Fenical W."/>
            <person name="Dorrestein P.C."/>
            <person name="Moore B.S."/>
            <person name="Qian P.Y."/>
        </authorList>
    </citation>
    <scope>NUCLEOTIDE SEQUENCE [LARGE SCALE GENOMIC DNA]</scope>
    <source>
        <strain evidence="15 16">KA081020-065</strain>
    </source>
</reference>
<evidence type="ECO:0000256" key="1">
    <source>
        <dbReference type="ARBA" id="ARBA00004496"/>
    </source>
</evidence>
<keyword evidence="9 12" id="KW-0949">S-adenosyl-L-methionine</keyword>
<dbReference type="InterPro" id="IPR029026">
    <property type="entry name" value="tRNA_m1G_MTases_N"/>
</dbReference>
<comment type="function">
    <text evidence="10 12">Specifically methylates the N3 position of the uracil ring of uridine 1498 (m3U1498) in 16S rRNA. Acts on the fully assembled 30S ribosomal subunit.</text>
</comment>